<dbReference type="PROSITE" id="PS50075">
    <property type="entry name" value="CARRIER"/>
    <property type="match status" value="1"/>
</dbReference>
<dbReference type="SUPFAM" id="SSF47336">
    <property type="entry name" value="ACP-like"/>
    <property type="match status" value="1"/>
</dbReference>
<dbReference type="EMBL" id="JAIHOM010000024">
    <property type="protein sequence ID" value="MCW6035948.1"/>
    <property type="molecule type" value="Genomic_DNA"/>
</dbReference>
<evidence type="ECO:0000313" key="3">
    <source>
        <dbReference type="Proteomes" id="UP001526426"/>
    </source>
</evidence>
<name>A0ABT3L384_9CYAN</name>
<feature type="domain" description="Carrier" evidence="1">
    <location>
        <begin position="6"/>
        <end position="100"/>
    </location>
</feature>
<dbReference type="InterPro" id="IPR009081">
    <property type="entry name" value="PP-bd_ACP"/>
</dbReference>
<dbReference type="Gene3D" id="1.10.1200.10">
    <property type="entry name" value="ACP-like"/>
    <property type="match status" value="1"/>
</dbReference>
<keyword evidence="3" id="KW-1185">Reference proteome</keyword>
<comment type="caution">
    <text evidence="2">The sequence shown here is derived from an EMBL/GenBank/DDBJ whole genome shotgun (WGS) entry which is preliminary data.</text>
</comment>
<dbReference type="Proteomes" id="UP001526426">
    <property type="component" value="Unassembled WGS sequence"/>
</dbReference>
<proteinExistence type="predicted"/>
<evidence type="ECO:0000259" key="1">
    <source>
        <dbReference type="PROSITE" id="PS50075"/>
    </source>
</evidence>
<dbReference type="InterPro" id="IPR036736">
    <property type="entry name" value="ACP-like_sf"/>
</dbReference>
<gene>
    <name evidence="2" type="ORF">K4A83_06635</name>
</gene>
<evidence type="ECO:0000313" key="2">
    <source>
        <dbReference type="EMBL" id="MCW6035948.1"/>
    </source>
</evidence>
<protein>
    <submittedName>
        <fullName evidence="2">Acyl carrier protein</fullName>
    </submittedName>
</protein>
<organism evidence="2 3">
    <name type="scientific">Spirulina subsalsa FACHB-351</name>
    <dbReference type="NCBI Taxonomy" id="234711"/>
    <lineage>
        <taxon>Bacteria</taxon>
        <taxon>Bacillati</taxon>
        <taxon>Cyanobacteriota</taxon>
        <taxon>Cyanophyceae</taxon>
        <taxon>Spirulinales</taxon>
        <taxon>Spirulinaceae</taxon>
        <taxon>Spirulina</taxon>
    </lineage>
</organism>
<sequence length="105" mass="11779">MIESTAQTEKLIDLILQNIEEIGEEQQIEIPANLSTDTALFGKHGLFDSLGLVSLVVALEQRIEDEFELSISLADERAMSQKNSPYRTIESLANYAHSLMLEKQN</sequence>
<accession>A0ABT3L384</accession>
<reference evidence="2 3" key="1">
    <citation type="submission" date="2021-08" db="EMBL/GenBank/DDBJ databases">
        <title>Draft genome sequence of Spirulina subsalsa with high tolerance to salinity and hype-accumulation of phycocyanin.</title>
        <authorList>
            <person name="Pei H."/>
            <person name="Jiang L."/>
        </authorList>
    </citation>
    <scope>NUCLEOTIDE SEQUENCE [LARGE SCALE GENOMIC DNA]</scope>
    <source>
        <strain evidence="2 3">FACHB-351</strain>
    </source>
</reference>
<dbReference type="RefSeq" id="WP_265263677.1">
    <property type="nucleotide sequence ID" value="NZ_JAIHOM010000024.1"/>
</dbReference>